<protein>
    <submittedName>
        <fullName evidence="5">GntR family transcriptional regulator</fullName>
    </submittedName>
</protein>
<dbReference type="PROSITE" id="PS50949">
    <property type="entry name" value="HTH_GNTR"/>
    <property type="match status" value="1"/>
</dbReference>
<dbReference type="InterPro" id="IPR000524">
    <property type="entry name" value="Tscrpt_reg_HTH_GntR"/>
</dbReference>
<dbReference type="Pfam" id="PF07702">
    <property type="entry name" value="UTRA"/>
    <property type="match status" value="1"/>
</dbReference>
<dbReference type="SMART" id="SM00866">
    <property type="entry name" value="UTRA"/>
    <property type="match status" value="1"/>
</dbReference>
<keyword evidence="3" id="KW-0804">Transcription</keyword>
<dbReference type="GO" id="GO:0003677">
    <property type="term" value="F:DNA binding"/>
    <property type="evidence" value="ECO:0007669"/>
    <property type="project" value="UniProtKB-KW"/>
</dbReference>
<proteinExistence type="predicted"/>
<evidence type="ECO:0000313" key="5">
    <source>
        <dbReference type="EMBL" id="MBB4247005.1"/>
    </source>
</evidence>
<gene>
    <name evidence="5" type="ORF">GGD90_001371</name>
</gene>
<dbReference type="InterPro" id="IPR050679">
    <property type="entry name" value="Bact_HTH_transcr_reg"/>
</dbReference>
<keyword evidence="6" id="KW-1185">Reference proteome</keyword>
<evidence type="ECO:0000256" key="1">
    <source>
        <dbReference type="ARBA" id="ARBA00023015"/>
    </source>
</evidence>
<keyword evidence="1" id="KW-0805">Transcription regulation</keyword>
<dbReference type="Proteomes" id="UP000587070">
    <property type="component" value="Unassembled WGS sequence"/>
</dbReference>
<comment type="caution">
    <text evidence="5">The sequence shown here is derived from an EMBL/GenBank/DDBJ whole genome shotgun (WGS) entry which is preliminary data.</text>
</comment>
<evidence type="ECO:0000256" key="3">
    <source>
        <dbReference type="ARBA" id="ARBA00023163"/>
    </source>
</evidence>
<dbReference type="SMART" id="SM00345">
    <property type="entry name" value="HTH_GNTR"/>
    <property type="match status" value="1"/>
</dbReference>
<dbReference type="InterPro" id="IPR028978">
    <property type="entry name" value="Chorismate_lyase_/UTRA_dom_sf"/>
</dbReference>
<dbReference type="InterPro" id="IPR011663">
    <property type="entry name" value="UTRA"/>
</dbReference>
<dbReference type="SUPFAM" id="SSF64288">
    <property type="entry name" value="Chorismate lyase-like"/>
    <property type="match status" value="1"/>
</dbReference>
<dbReference type="EMBL" id="JACIGE010000004">
    <property type="protein sequence ID" value="MBB4247005.1"/>
    <property type="molecule type" value="Genomic_DNA"/>
</dbReference>
<dbReference type="SUPFAM" id="SSF46785">
    <property type="entry name" value="Winged helix' DNA-binding domain"/>
    <property type="match status" value="1"/>
</dbReference>
<accession>A0A840G520</accession>
<dbReference type="AlphaFoldDB" id="A0A840G520"/>
<dbReference type="InterPro" id="IPR036388">
    <property type="entry name" value="WH-like_DNA-bd_sf"/>
</dbReference>
<dbReference type="GO" id="GO:0003700">
    <property type="term" value="F:DNA-binding transcription factor activity"/>
    <property type="evidence" value="ECO:0007669"/>
    <property type="project" value="InterPro"/>
</dbReference>
<dbReference type="InterPro" id="IPR036390">
    <property type="entry name" value="WH_DNA-bd_sf"/>
</dbReference>
<dbReference type="GO" id="GO:0045892">
    <property type="term" value="P:negative regulation of DNA-templated transcription"/>
    <property type="evidence" value="ECO:0007669"/>
    <property type="project" value="TreeGrafter"/>
</dbReference>
<dbReference type="RefSeq" id="WP_153115520.1">
    <property type="nucleotide sequence ID" value="NZ_JACIGE010000004.1"/>
</dbReference>
<dbReference type="Pfam" id="PF00392">
    <property type="entry name" value="GntR"/>
    <property type="match status" value="1"/>
</dbReference>
<evidence type="ECO:0000313" key="6">
    <source>
        <dbReference type="Proteomes" id="UP000587070"/>
    </source>
</evidence>
<keyword evidence="2" id="KW-0238">DNA-binding</keyword>
<dbReference type="FunFam" id="1.10.10.10:FF:000079">
    <property type="entry name" value="GntR family transcriptional regulator"/>
    <property type="match status" value="1"/>
</dbReference>
<dbReference type="OrthoDB" id="2530535at2"/>
<dbReference type="PRINTS" id="PR00035">
    <property type="entry name" value="HTHGNTR"/>
</dbReference>
<dbReference type="Gene3D" id="1.10.10.10">
    <property type="entry name" value="Winged helix-like DNA-binding domain superfamily/Winged helix DNA-binding domain"/>
    <property type="match status" value="1"/>
</dbReference>
<evidence type="ECO:0000256" key="2">
    <source>
        <dbReference type="ARBA" id="ARBA00023125"/>
    </source>
</evidence>
<reference evidence="5 6" key="1">
    <citation type="submission" date="2020-08" db="EMBL/GenBank/DDBJ databases">
        <title>Genome sequencing of Purple Non-Sulfur Bacteria from various extreme environments.</title>
        <authorList>
            <person name="Mayer M."/>
        </authorList>
    </citation>
    <scope>NUCLEOTIDE SEQUENCE [LARGE SCALE GENOMIC DNA]</scope>
    <source>
        <strain evidence="5 6">2761</strain>
    </source>
</reference>
<dbReference type="Gene3D" id="3.40.1410.10">
    <property type="entry name" value="Chorismate lyase-like"/>
    <property type="match status" value="1"/>
</dbReference>
<dbReference type="CDD" id="cd07377">
    <property type="entry name" value="WHTH_GntR"/>
    <property type="match status" value="1"/>
</dbReference>
<dbReference type="PANTHER" id="PTHR44846:SF1">
    <property type="entry name" value="MANNOSYL-D-GLYCERATE TRANSPORT_METABOLISM SYSTEM REPRESSOR MNGR-RELATED"/>
    <property type="match status" value="1"/>
</dbReference>
<organism evidence="5 6">
    <name type="scientific">Rhodocyclus tenuis</name>
    <name type="common">Rhodospirillum tenue</name>
    <dbReference type="NCBI Taxonomy" id="1066"/>
    <lineage>
        <taxon>Bacteria</taxon>
        <taxon>Pseudomonadati</taxon>
        <taxon>Pseudomonadota</taxon>
        <taxon>Betaproteobacteria</taxon>
        <taxon>Rhodocyclales</taxon>
        <taxon>Rhodocyclaceae</taxon>
        <taxon>Rhodocyclus</taxon>
    </lineage>
</organism>
<dbReference type="PANTHER" id="PTHR44846">
    <property type="entry name" value="MANNOSYL-D-GLYCERATE TRANSPORT/METABOLISM SYSTEM REPRESSOR MNGR-RELATED"/>
    <property type="match status" value="1"/>
</dbReference>
<name>A0A840G520_RHOTE</name>
<evidence type="ECO:0000259" key="4">
    <source>
        <dbReference type="PROSITE" id="PS50949"/>
    </source>
</evidence>
<sequence length="249" mass="27707">MNRPPPRPASPSPTFSPLYRQIKDLILASLEAGEWGPGDAIPSESELAQRFGVSQGTVRKAIDEMAADNLLVRRQGKGTFVATHNDPRSFFRFLRLAANDGDLPPSRSVPLECWRARAGADVARTLGLEPGASIIILRRVLYFGDKPVVFDELYLPAELFPDFSMDVLNANDESLYSLFEGRYGVRMIRADERLRAVSADRVSAAALSVAEGSPLLLVERVAFTYGDKPVEWRRGFYSTENHHYHNELG</sequence>
<feature type="domain" description="HTH gntR-type" evidence="4">
    <location>
        <begin position="16"/>
        <end position="84"/>
    </location>
</feature>